<evidence type="ECO:0000313" key="3">
    <source>
        <dbReference type="Proteomes" id="UP001595699"/>
    </source>
</evidence>
<name>A0ABV7YN85_9ACTN</name>
<comment type="caution">
    <text evidence="2">The sequence shown here is derived from an EMBL/GenBank/DDBJ whole genome shotgun (WGS) entry which is preliminary data.</text>
</comment>
<dbReference type="InterPro" id="IPR034660">
    <property type="entry name" value="DinB/YfiT-like"/>
</dbReference>
<reference evidence="3" key="1">
    <citation type="journal article" date="2019" name="Int. J. Syst. Evol. Microbiol.">
        <title>The Global Catalogue of Microorganisms (GCM) 10K type strain sequencing project: providing services to taxonomists for standard genome sequencing and annotation.</title>
        <authorList>
            <consortium name="The Broad Institute Genomics Platform"/>
            <consortium name="The Broad Institute Genome Sequencing Center for Infectious Disease"/>
            <person name="Wu L."/>
            <person name="Ma J."/>
        </authorList>
    </citation>
    <scope>NUCLEOTIDE SEQUENCE [LARGE SCALE GENOMIC DNA]</scope>
    <source>
        <strain evidence="3">CGMCC 4.7241</strain>
    </source>
</reference>
<dbReference type="EMBL" id="JBHRZH010000051">
    <property type="protein sequence ID" value="MFC3766348.1"/>
    <property type="molecule type" value="Genomic_DNA"/>
</dbReference>
<keyword evidence="3" id="KW-1185">Reference proteome</keyword>
<organism evidence="2 3">
    <name type="scientific">Tenggerimyces flavus</name>
    <dbReference type="NCBI Taxonomy" id="1708749"/>
    <lineage>
        <taxon>Bacteria</taxon>
        <taxon>Bacillati</taxon>
        <taxon>Actinomycetota</taxon>
        <taxon>Actinomycetes</taxon>
        <taxon>Propionibacteriales</taxon>
        <taxon>Nocardioidaceae</taxon>
        <taxon>Tenggerimyces</taxon>
    </lineage>
</organism>
<dbReference type="RefSeq" id="WP_205117965.1">
    <property type="nucleotide sequence ID" value="NZ_JAFBCM010000001.1"/>
</dbReference>
<proteinExistence type="predicted"/>
<sequence length="209" mass="23259">MLVYVENGVAMAFDRGSAAWTFDLDWWGVCGQGVDEEAALAELTRQVGEGLVVAERIEGDEGLFARDRLPCTEAGRQRTLAILAEVRADTIALVRACSDEVLDWDDPERQLPTYARWRTIRQLAWHVVDTESRYYLPSTGLGYREPLPNLVDELEASAGHVRSTIATMPPDAASTGWSAVKLLRRLAWHERGELEVMRAISRGHPAAGR</sequence>
<gene>
    <name evidence="2" type="ORF">ACFOUW_36350</name>
</gene>
<accession>A0ABV7YN85</accession>
<evidence type="ECO:0000313" key="2">
    <source>
        <dbReference type="EMBL" id="MFC3766348.1"/>
    </source>
</evidence>
<dbReference type="Proteomes" id="UP001595699">
    <property type="component" value="Unassembled WGS sequence"/>
</dbReference>
<dbReference type="Pfam" id="PF12867">
    <property type="entry name" value="DinB_2"/>
    <property type="match status" value="1"/>
</dbReference>
<evidence type="ECO:0000259" key="1">
    <source>
        <dbReference type="Pfam" id="PF12867"/>
    </source>
</evidence>
<dbReference type="SUPFAM" id="SSF109854">
    <property type="entry name" value="DinB/YfiT-like putative metalloenzymes"/>
    <property type="match status" value="1"/>
</dbReference>
<protein>
    <submittedName>
        <fullName evidence="2">DinB family protein</fullName>
    </submittedName>
</protein>
<feature type="domain" description="DinB-like" evidence="1">
    <location>
        <begin position="83"/>
        <end position="190"/>
    </location>
</feature>
<dbReference type="InterPro" id="IPR024775">
    <property type="entry name" value="DinB-like"/>
</dbReference>